<reference evidence="4 5" key="1">
    <citation type="submission" date="2024-01" db="EMBL/GenBank/DDBJ databases">
        <title>novel species in genus Adlercreutzia.</title>
        <authorList>
            <person name="Liu X."/>
        </authorList>
    </citation>
    <scope>NUCLEOTIDE SEQUENCE [LARGE SCALE GENOMIC DNA]</scope>
    <source>
        <strain evidence="4 5">R22</strain>
    </source>
</reference>
<organism evidence="4 5">
    <name type="scientific">Adlercreutzia shanghongiae</name>
    <dbReference type="NCBI Taxonomy" id="3111773"/>
    <lineage>
        <taxon>Bacteria</taxon>
        <taxon>Bacillati</taxon>
        <taxon>Actinomycetota</taxon>
        <taxon>Coriobacteriia</taxon>
        <taxon>Eggerthellales</taxon>
        <taxon>Eggerthellaceae</taxon>
        <taxon>Adlercreutzia</taxon>
    </lineage>
</organism>
<evidence type="ECO:0000256" key="2">
    <source>
        <dbReference type="ARBA" id="ARBA00023235"/>
    </source>
</evidence>
<dbReference type="EMBL" id="JAYMFH010000016">
    <property type="protein sequence ID" value="MEC4295709.1"/>
    <property type="molecule type" value="Genomic_DNA"/>
</dbReference>
<keyword evidence="5" id="KW-1185">Reference proteome</keyword>
<name>A0ABU6J0Y4_9ACTN</name>
<keyword evidence="2" id="KW-0413">Isomerase</keyword>
<protein>
    <recommendedName>
        <fullName evidence="3">Trigger factor C-terminal domain-containing protein</fullName>
    </recommendedName>
</protein>
<feature type="domain" description="Trigger factor C-terminal" evidence="3">
    <location>
        <begin position="174"/>
        <end position="292"/>
    </location>
</feature>
<gene>
    <name evidence="4" type="ORF">VJ920_10335</name>
</gene>
<dbReference type="InterPro" id="IPR037041">
    <property type="entry name" value="Trigger_fac_C_sf"/>
</dbReference>
<evidence type="ECO:0000256" key="1">
    <source>
        <dbReference type="ARBA" id="ARBA00023110"/>
    </source>
</evidence>
<evidence type="ECO:0000313" key="5">
    <source>
        <dbReference type="Proteomes" id="UP001343724"/>
    </source>
</evidence>
<dbReference type="Gene3D" id="3.10.50.40">
    <property type="match status" value="1"/>
</dbReference>
<dbReference type="InterPro" id="IPR008880">
    <property type="entry name" value="Trigger_fac_C"/>
</dbReference>
<evidence type="ECO:0000259" key="3">
    <source>
        <dbReference type="Pfam" id="PF05698"/>
    </source>
</evidence>
<comment type="caution">
    <text evidence="4">The sequence shown here is derived from an EMBL/GenBank/DDBJ whole genome shotgun (WGS) entry which is preliminary data.</text>
</comment>
<dbReference type="SUPFAM" id="SSF54534">
    <property type="entry name" value="FKBP-like"/>
    <property type="match status" value="1"/>
</dbReference>
<dbReference type="RefSeq" id="WP_326440991.1">
    <property type="nucleotide sequence ID" value="NZ_JAYMFH010000016.1"/>
</dbReference>
<dbReference type="InterPro" id="IPR027304">
    <property type="entry name" value="Trigger_fact/SurA_dom_sf"/>
</dbReference>
<sequence>MIQEKYGNAELSSWEPVRVTVPSFLVSDDEVLAEMERIASRHGANEAIDSHPIKADDLVCFKIITREGAKVFPGFTHDDVDVQLGVGSLPNELETALLGHVPGDTVEVDFIYEDNSQVATRKETPSDGGCGVADTGEPMEIPLHSVVEIRSIKRHVIPDITDEWVKEKIALSDSVEDFRDRTARKLFLERQRRYANEIEHEVMRVLGERLVGEPDSAAITGVEKQMLREFDRFLDQFELDRPAYLAIQGMDDATFFEQIARDARERVRQDVALAAWATHFGISLTDEDIDFMFGEPTPEKTYAARVEAEQSGQIDAFKDLALRAKVAENLTRSAVFVGEDGAVDHEFKRAVDEKYRKLQMVRRHATAAPMTTPPMINASESRRP</sequence>
<keyword evidence="1" id="KW-0697">Rotamase</keyword>
<dbReference type="InterPro" id="IPR046357">
    <property type="entry name" value="PPIase_dom_sf"/>
</dbReference>
<dbReference type="Gene3D" id="1.10.3120.10">
    <property type="entry name" value="Trigger factor, C-terminal domain"/>
    <property type="match status" value="2"/>
</dbReference>
<proteinExistence type="predicted"/>
<dbReference type="Pfam" id="PF05698">
    <property type="entry name" value="Trigger_C"/>
    <property type="match status" value="1"/>
</dbReference>
<accession>A0ABU6J0Y4</accession>
<dbReference type="Proteomes" id="UP001343724">
    <property type="component" value="Unassembled WGS sequence"/>
</dbReference>
<dbReference type="SUPFAM" id="SSF109998">
    <property type="entry name" value="Triger factor/SurA peptide-binding domain-like"/>
    <property type="match status" value="1"/>
</dbReference>
<evidence type="ECO:0000313" key="4">
    <source>
        <dbReference type="EMBL" id="MEC4295709.1"/>
    </source>
</evidence>